<evidence type="ECO:0000256" key="1">
    <source>
        <dbReference type="SAM" id="SignalP"/>
    </source>
</evidence>
<keyword evidence="1" id="KW-0732">Signal</keyword>
<feature type="signal peptide" evidence="1">
    <location>
        <begin position="1"/>
        <end position="30"/>
    </location>
</feature>
<dbReference type="SUPFAM" id="SSF53850">
    <property type="entry name" value="Periplasmic binding protein-like II"/>
    <property type="match status" value="1"/>
</dbReference>
<feature type="chain" id="PRO_5013287575" evidence="1">
    <location>
        <begin position="31"/>
        <end position="283"/>
    </location>
</feature>
<dbReference type="Gene3D" id="3.40.190.10">
    <property type="entry name" value="Periplasmic binding protein-like II"/>
    <property type="match status" value="2"/>
</dbReference>
<dbReference type="InterPro" id="IPR052738">
    <property type="entry name" value="ABC-Tungstate_binding"/>
</dbReference>
<dbReference type="PROSITE" id="PS51318">
    <property type="entry name" value="TAT"/>
    <property type="match status" value="1"/>
</dbReference>
<dbReference type="Pfam" id="PF12849">
    <property type="entry name" value="PBP_like_2"/>
    <property type="match status" value="1"/>
</dbReference>
<evidence type="ECO:0000313" key="3">
    <source>
        <dbReference type="EMBL" id="PGH54342.1"/>
    </source>
</evidence>
<dbReference type="PANTHER" id="PTHR37945">
    <property type="entry name" value="EXTRACELLULAR TUNGSTATE BINDING PROTEIN"/>
    <property type="match status" value="1"/>
</dbReference>
<dbReference type="EMBL" id="PDKW01000043">
    <property type="protein sequence ID" value="PGH54342.1"/>
    <property type="molecule type" value="Genomic_DNA"/>
</dbReference>
<dbReference type="InterPro" id="IPR006311">
    <property type="entry name" value="TAT_signal"/>
</dbReference>
<dbReference type="Proteomes" id="UP000225379">
    <property type="component" value="Unassembled WGS sequence"/>
</dbReference>
<comment type="caution">
    <text evidence="3">The sequence shown here is derived from an EMBL/GenBank/DDBJ whole genome shotgun (WGS) entry which is preliminary data.</text>
</comment>
<evidence type="ECO:0000313" key="4">
    <source>
        <dbReference type="Proteomes" id="UP000225379"/>
    </source>
</evidence>
<evidence type="ECO:0000259" key="2">
    <source>
        <dbReference type="Pfam" id="PF12849"/>
    </source>
</evidence>
<reference evidence="4" key="1">
    <citation type="submission" date="2017-10" db="EMBL/GenBank/DDBJ databases">
        <authorList>
            <person name="Kravchenko I.K."/>
            <person name="Grouzdev D.S."/>
        </authorList>
    </citation>
    <scope>NUCLEOTIDE SEQUENCE [LARGE SCALE GENOMIC DNA]</scope>
    <source>
        <strain evidence="4">B2</strain>
    </source>
</reference>
<dbReference type="InterPro" id="IPR024370">
    <property type="entry name" value="PBP_domain"/>
</dbReference>
<gene>
    <name evidence="3" type="ORF">CRT60_31585</name>
</gene>
<keyword evidence="4" id="KW-1185">Reference proteome</keyword>
<dbReference type="PANTHER" id="PTHR37945:SF1">
    <property type="entry name" value="EXTRACELLULAR TUNGSTATE BINDING PROTEIN"/>
    <property type="match status" value="1"/>
</dbReference>
<dbReference type="RefSeq" id="WP_098740379.1">
    <property type="nucleotide sequence ID" value="NZ_PDKW01000043.1"/>
</dbReference>
<name>A0A2B8BAF8_9PROT</name>
<protein>
    <submittedName>
        <fullName evidence="3">Sulfate transporter</fullName>
    </submittedName>
</protein>
<feature type="domain" description="PBP" evidence="2">
    <location>
        <begin position="26"/>
        <end position="258"/>
    </location>
</feature>
<dbReference type="AlphaFoldDB" id="A0A2B8BAF8"/>
<sequence length="283" mass="29839">MLRRSFVLGFAAAVAVAGLVQVAAPSAASAADRFITVASTTSTEDSGLFGSLLPKFTAKTGIEVRVVAKGTGQAIDLAKRGDADVLFVHHKPSEDKFVAEGFATVRKPVMYNDFVIVGPSSDPAGVKGSKDVAQSLSKIAGAKAPFVSRGDDSGTHKAELSLWKTANLDPAKSEGGWYRSIGQGMGPTLNTAAAMNGYALTDRGTWLNFKNRGPLTVLVEGDKRLFNQYGVMLVNPAKFAHVKAADGQTFVDWLVSAEGQKAIADYQINGEQLFFPNANEPGA</sequence>
<organism evidence="3 4">
    <name type="scientific">Azospirillum palustre</name>
    <dbReference type="NCBI Taxonomy" id="2044885"/>
    <lineage>
        <taxon>Bacteria</taxon>
        <taxon>Pseudomonadati</taxon>
        <taxon>Pseudomonadota</taxon>
        <taxon>Alphaproteobacteria</taxon>
        <taxon>Rhodospirillales</taxon>
        <taxon>Azospirillaceae</taxon>
        <taxon>Azospirillum</taxon>
    </lineage>
</organism>
<proteinExistence type="predicted"/>
<accession>A0A2B8BAF8</accession>
<dbReference type="OrthoDB" id="186379at2"/>